<dbReference type="Pfam" id="PF01633">
    <property type="entry name" value="Choline_kinase"/>
    <property type="match status" value="1"/>
</dbReference>
<evidence type="ECO:0000256" key="3">
    <source>
        <dbReference type="ARBA" id="ARBA00038211"/>
    </source>
</evidence>
<keyword evidence="1" id="KW-0444">Lipid biosynthesis</keyword>
<evidence type="ECO:0000256" key="2">
    <source>
        <dbReference type="ARBA" id="ARBA00023264"/>
    </source>
</evidence>
<keyword evidence="2" id="KW-1208">Phospholipid metabolism</keyword>
<dbReference type="WBParaSite" id="TCLT_0000204301-mRNA-1">
    <property type="protein sequence ID" value="TCLT_0000204301-mRNA-1"/>
    <property type="gene ID" value="TCLT_0000204301"/>
</dbReference>
<dbReference type="Gene3D" id="3.30.200.20">
    <property type="entry name" value="Phosphorylase Kinase, domain 1"/>
    <property type="match status" value="1"/>
</dbReference>
<sequence>MTSELVDETNLRNIFLRPSDDLTFRKHLSHLCASYLGGVWANIPSQHIRVTIQRGGSNNQIFLLELPDGIKTECNEPLKVIFRVYRNLTKDHELPEGIVFAILAERRLGPRLLGIMPGGRFEEYIPSRTLTNDEFCLPCVAQEVGRILARIHSLDMPIDKSYRLMHFIDKIQKRLKDSNQWMTSYPMHTTLAKVDKKLCPEYINFNLLLEEIDMCKKCLAKSGSPLVFSNNDVHEGNLLLRNGFKVTSEGFIGQKDNIDPIVLIDYEYACYNYRGFDLCHYCVECCQHNEGEVWPYYKINQEQWPNEEIQRLYVGAYFDEANKIYRESHEAESRNHCILDLPSDRDAAIERLLCEVRQFAAFPQLFWALWSFQQAEIYQIDFDYTEYGFDRLAMYYYWKPEMLKFLSK</sequence>
<evidence type="ECO:0000256" key="1">
    <source>
        <dbReference type="ARBA" id="ARBA00023209"/>
    </source>
</evidence>
<name>A0A0N5CPA6_THECL</name>
<dbReference type="OrthoDB" id="3649325at2759"/>
<reference evidence="6" key="1">
    <citation type="submission" date="2016-04" db="UniProtKB">
        <authorList>
            <consortium name="WormBaseParasite"/>
        </authorList>
    </citation>
    <scope>IDENTIFICATION</scope>
</reference>
<organism evidence="6">
    <name type="scientific">Thelazia callipaeda</name>
    <name type="common">Oriental eyeworm</name>
    <name type="synonym">Parasitic nematode</name>
    <dbReference type="NCBI Taxonomy" id="103827"/>
    <lineage>
        <taxon>Eukaryota</taxon>
        <taxon>Metazoa</taxon>
        <taxon>Ecdysozoa</taxon>
        <taxon>Nematoda</taxon>
        <taxon>Chromadorea</taxon>
        <taxon>Rhabditida</taxon>
        <taxon>Spirurina</taxon>
        <taxon>Spiruromorpha</taxon>
        <taxon>Thelazioidea</taxon>
        <taxon>Thelaziidae</taxon>
        <taxon>Thelazia</taxon>
    </lineage>
</organism>
<keyword evidence="5" id="KW-1185">Reference proteome</keyword>
<dbReference type="EMBL" id="UYYF01000344">
    <property type="protein sequence ID" value="VDM97787.1"/>
    <property type="molecule type" value="Genomic_DNA"/>
</dbReference>
<keyword evidence="1" id="KW-0443">Lipid metabolism</keyword>
<gene>
    <name evidence="4" type="ORF">TCLT_LOCUS2044</name>
</gene>
<accession>A0A0N5CPA6</accession>
<evidence type="ECO:0000313" key="5">
    <source>
        <dbReference type="Proteomes" id="UP000276776"/>
    </source>
</evidence>
<dbReference type="Gene3D" id="3.90.1200.10">
    <property type="match status" value="1"/>
</dbReference>
<keyword evidence="1" id="KW-0594">Phospholipid biosynthesis</keyword>
<dbReference type="PANTHER" id="PTHR22603">
    <property type="entry name" value="CHOLINE/ETHANOALAMINE KINASE"/>
    <property type="match status" value="1"/>
</dbReference>
<dbReference type="GO" id="GO:0005737">
    <property type="term" value="C:cytoplasm"/>
    <property type="evidence" value="ECO:0007669"/>
    <property type="project" value="TreeGrafter"/>
</dbReference>
<dbReference type="PANTHER" id="PTHR22603:SF93">
    <property type="entry name" value="RE24176P"/>
    <property type="match status" value="1"/>
</dbReference>
<dbReference type="STRING" id="103827.A0A0N5CPA6"/>
<dbReference type="GO" id="GO:0006646">
    <property type="term" value="P:phosphatidylethanolamine biosynthetic process"/>
    <property type="evidence" value="ECO:0007669"/>
    <property type="project" value="TreeGrafter"/>
</dbReference>
<reference evidence="4 5" key="2">
    <citation type="submission" date="2018-11" db="EMBL/GenBank/DDBJ databases">
        <authorList>
            <consortium name="Pathogen Informatics"/>
        </authorList>
    </citation>
    <scope>NUCLEOTIDE SEQUENCE [LARGE SCALE GENOMIC DNA]</scope>
</reference>
<dbReference type="SUPFAM" id="SSF56112">
    <property type="entry name" value="Protein kinase-like (PK-like)"/>
    <property type="match status" value="1"/>
</dbReference>
<evidence type="ECO:0000313" key="6">
    <source>
        <dbReference type="WBParaSite" id="TCLT_0000204301-mRNA-1"/>
    </source>
</evidence>
<comment type="similarity">
    <text evidence="3">Belongs to the choline/ethanolamine kinase family.</text>
</comment>
<proteinExistence type="inferred from homology"/>
<evidence type="ECO:0000313" key="4">
    <source>
        <dbReference type="EMBL" id="VDM97787.1"/>
    </source>
</evidence>
<dbReference type="OMA" id="NNDLHEG"/>
<dbReference type="Proteomes" id="UP000276776">
    <property type="component" value="Unassembled WGS sequence"/>
</dbReference>
<dbReference type="GO" id="GO:0004305">
    <property type="term" value="F:ethanolamine kinase activity"/>
    <property type="evidence" value="ECO:0007669"/>
    <property type="project" value="TreeGrafter"/>
</dbReference>
<protein>
    <submittedName>
        <fullName evidence="6">Choline/ethanolamine kinase</fullName>
    </submittedName>
</protein>
<dbReference type="InterPro" id="IPR011009">
    <property type="entry name" value="Kinase-like_dom_sf"/>
</dbReference>
<dbReference type="GO" id="GO:0004103">
    <property type="term" value="F:choline kinase activity"/>
    <property type="evidence" value="ECO:0007669"/>
    <property type="project" value="TreeGrafter"/>
</dbReference>
<dbReference type="AlphaFoldDB" id="A0A0N5CPA6"/>